<evidence type="ECO:0000313" key="2">
    <source>
        <dbReference type="Proteomes" id="UP000621455"/>
    </source>
</evidence>
<keyword evidence="2" id="KW-1185">Reference proteome</keyword>
<dbReference type="SUPFAM" id="SSF51126">
    <property type="entry name" value="Pectin lyase-like"/>
    <property type="match status" value="1"/>
</dbReference>
<sequence>MESRAPVMPASSEKSFCNWLIYDGSAGASVIRTKDDGSTLGKVGVARLTINVLGANLPDIALKFGHTGDEVKYSDTRTATHIFVKDVTVDYLIDRAPTLGQRGIALSLVAKSNVVIQGNTFKTDEAAMTSSYVNQYLDISDNTFEYSNSGVHLFANYSIALNNKIIGHPNYLQHKDRDMRGFTVKSQAYLYNNDIRNLGSIDDGKNDGEVILGEPAGGGTKMYGAVESVAAKVLTVAPVYSRDWDNADHRWDKWHVLIVDGKGMGQLNEVTALMQSSSQITVKDNWKVAPDETSKFIVFLPLRQSVFYKNISTNNTKGFWFYGDNYDGVMAENNSINSEGILINAVHVPAKTFYISYFNRLERNVVTGYSPLSKVAGIGLRLSPEANGTPYVFGNLAYGTDIKGNSITGVLPAPILPSRNYSEAPDINGIYAFRNTGYNQSRTMSEAVNIQNNSLNTLDNGITYDLNSKGLTVAVGTGVASCPPHRSLRAELPHKAPTLGV</sequence>
<evidence type="ECO:0008006" key="3">
    <source>
        <dbReference type="Google" id="ProtNLM"/>
    </source>
</evidence>
<evidence type="ECO:0000313" key="1">
    <source>
        <dbReference type="EMBL" id="NHZ84160.1"/>
    </source>
</evidence>
<accession>A0ABX0NKL6</accession>
<dbReference type="InterPro" id="IPR011050">
    <property type="entry name" value="Pectin_lyase_fold/virulence"/>
</dbReference>
<comment type="caution">
    <text evidence="1">The sequence shown here is derived from an EMBL/GenBank/DDBJ whole genome shotgun (WGS) entry which is preliminary data.</text>
</comment>
<reference evidence="1 2" key="1">
    <citation type="submission" date="2019-10" db="EMBL/GenBank/DDBJ databases">
        <title>Taxonomy of Antarctic Massilia spp.: description of Massilia rubra sp. nov., Massilia aquatica sp. nov., Massilia mucilaginosa sp. nov., Massilia frigida sp. nov. isolated from streams, lakes and regoliths.</title>
        <authorList>
            <person name="Holochova P."/>
            <person name="Sedlacek I."/>
            <person name="Kralova S."/>
            <person name="Maslanova I."/>
            <person name="Busse H.-J."/>
            <person name="Stankova E."/>
            <person name="Vrbovska V."/>
            <person name="Kovarovic V."/>
            <person name="Bartak M."/>
            <person name="Svec P."/>
            <person name="Pantucek R."/>
        </authorList>
    </citation>
    <scope>NUCLEOTIDE SEQUENCE [LARGE SCALE GENOMIC DNA]</scope>
    <source>
        <strain evidence="1 2">CCM 8695</strain>
    </source>
</reference>
<organism evidence="1 2">
    <name type="scientific">Massilia frigida</name>
    <dbReference type="NCBI Taxonomy" id="2609281"/>
    <lineage>
        <taxon>Bacteria</taxon>
        <taxon>Pseudomonadati</taxon>
        <taxon>Pseudomonadota</taxon>
        <taxon>Betaproteobacteria</taxon>
        <taxon>Burkholderiales</taxon>
        <taxon>Oxalobacteraceae</taxon>
        <taxon>Telluria group</taxon>
        <taxon>Massilia</taxon>
    </lineage>
</organism>
<dbReference type="RefSeq" id="WP_167094520.1">
    <property type="nucleotide sequence ID" value="NZ_WHJG01000116.1"/>
</dbReference>
<proteinExistence type="predicted"/>
<dbReference type="EMBL" id="WHJG01000116">
    <property type="protein sequence ID" value="NHZ84160.1"/>
    <property type="molecule type" value="Genomic_DNA"/>
</dbReference>
<dbReference type="Proteomes" id="UP000621455">
    <property type="component" value="Unassembled WGS sequence"/>
</dbReference>
<name>A0ABX0NKL6_9BURK</name>
<protein>
    <recommendedName>
        <fullName evidence="3">Right handed beta helix domain-containing protein</fullName>
    </recommendedName>
</protein>
<gene>
    <name evidence="1" type="ORF">F2P44_33655</name>
</gene>